<reference evidence="8 9" key="1">
    <citation type="submission" date="2016-11" db="EMBL/GenBank/DDBJ databases">
        <authorList>
            <person name="Jaros S."/>
            <person name="Januszkiewicz K."/>
            <person name="Wedrychowicz H."/>
        </authorList>
    </citation>
    <scope>NUCLEOTIDE SEQUENCE [LARGE SCALE GENOMIC DNA]</scope>
    <source>
        <strain evidence="8 9">DSM 26897</strain>
    </source>
</reference>
<evidence type="ECO:0000313" key="8">
    <source>
        <dbReference type="EMBL" id="SHF46284.1"/>
    </source>
</evidence>
<feature type="transmembrane region" description="Helical" evidence="6">
    <location>
        <begin position="284"/>
        <end position="303"/>
    </location>
</feature>
<dbReference type="SUPFAM" id="SSF53448">
    <property type="entry name" value="Nucleotide-diphospho-sugar transferases"/>
    <property type="match status" value="1"/>
</dbReference>
<sequence>MMAYLNAVLVLLAWLGIAVYLLVNGRRIGYLKAVQPTAHVPQPSIALIIAVRNEAKNLRQALNTLTGLHYPNYKIILVDDGSTDGSRSIIEEFTARYNHIECIPIHALPGGWMGKSYALYQGYRHSSEHWLLFTDADVRFSADSLEKSIGYCHTTGAAHLTVLPYVRSRSWVVNCVNSFFQALFYIRYRPWATADKNSDAYLGMGAFNLVHRDAYETIGTHARFALHPNDDLKLGAHLKKAGFPQHVLYGKDSISYEWYSSLKDFITGLTKNAFSSVDYSIARVTTNALGALLLFVLPVPGFLLSGDVILQAVAVLIVLVQAILMVGRKGVYGRWWYALLIPFSALVIVFIMLRSAVLILANNGLYWSKRFYRLNDLKKFR</sequence>
<evidence type="ECO:0000259" key="7">
    <source>
        <dbReference type="Pfam" id="PF00535"/>
    </source>
</evidence>
<dbReference type="Pfam" id="PF00535">
    <property type="entry name" value="Glycos_transf_2"/>
    <property type="match status" value="1"/>
</dbReference>
<keyword evidence="9" id="KW-1185">Reference proteome</keyword>
<accession>A0A1M5BUP1</accession>
<dbReference type="OrthoDB" id="9800276at2"/>
<dbReference type="Gene3D" id="3.90.550.10">
    <property type="entry name" value="Spore Coat Polysaccharide Biosynthesis Protein SpsA, Chain A"/>
    <property type="match status" value="1"/>
</dbReference>
<evidence type="ECO:0000256" key="4">
    <source>
        <dbReference type="ARBA" id="ARBA00022679"/>
    </source>
</evidence>
<dbReference type="InterPro" id="IPR001173">
    <property type="entry name" value="Glyco_trans_2-like"/>
</dbReference>
<dbReference type="GO" id="GO:0005886">
    <property type="term" value="C:plasma membrane"/>
    <property type="evidence" value="ECO:0007669"/>
    <property type="project" value="UniProtKB-SubCell"/>
</dbReference>
<dbReference type="Proteomes" id="UP000184368">
    <property type="component" value="Unassembled WGS sequence"/>
</dbReference>
<keyword evidence="4 8" id="KW-0808">Transferase</keyword>
<proteinExistence type="predicted"/>
<evidence type="ECO:0000256" key="2">
    <source>
        <dbReference type="ARBA" id="ARBA00022475"/>
    </source>
</evidence>
<keyword evidence="5 6" id="KW-0472">Membrane</keyword>
<feature type="transmembrane region" description="Helical" evidence="6">
    <location>
        <begin position="309"/>
        <end position="327"/>
    </location>
</feature>
<evidence type="ECO:0000256" key="1">
    <source>
        <dbReference type="ARBA" id="ARBA00004236"/>
    </source>
</evidence>
<name>A0A1M5BUP1_9BACT</name>
<evidence type="ECO:0000256" key="6">
    <source>
        <dbReference type="SAM" id="Phobius"/>
    </source>
</evidence>
<feature type="domain" description="Glycosyltransferase 2-like" evidence="7">
    <location>
        <begin position="47"/>
        <end position="218"/>
    </location>
</feature>
<dbReference type="InterPro" id="IPR029044">
    <property type="entry name" value="Nucleotide-diphossugar_trans"/>
</dbReference>
<dbReference type="RefSeq" id="WP_158069998.1">
    <property type="nucleotide sequence ID" value="NZ_FQUO01000008.1"/>
</dbReference>
<keyword evidence="6" id="KW-0812">Transmembrane</keyword>
<evidence type="ECO:0000256" key="5">
    <source>
        <dbReference type="ARBA" id="ARBA00023136"/>
    </source>
</evidence>
<comment type="subcellular location">
    <subcellularLocation>
        <location evidence="1">Cell membrane</location>
    </subcellularLocation>
</comment>
<dbReference type="PANTHER" id="PTHR43646">
    <property type="entry name" value="GLYCOSYLTRANSFERASE"/>
    <property type="match status" value="1"/>
</dbReference>
<keyword evidence="6" id="KW-1133">Transmembrane helix</keyword>
<dbReference type="EMBL" id="FQUO01000008">
    <property type="protein sequence ID" value="SHF46284.1"/>
    <property type="molecule type" value="Genomic_DNA"/>
</dbReference>
<protein>
    <submittedName>
        <fullName evidence="8">Glycosyltransferase, catalytic subunit of cellulose synthase and poly-beta-1,6-N-acetylglucosamine synthase</fullName>
    </submittedName>
</protein>
<dbReference type="STRING" id="1302690.BUE76_17795"/>
<feature type="transmembrane region" description="Helical" evidence="6">
    <location>
        <begin position="339"/>
        <end position="361"/>
    </location>
</feature>
<keyword evidence="2" id="KW-1003">Cell membrane</keyword>
<organism evidence="8 9">
    <name type="scientific">Cnuella takakiae</name>
    <dbReference type="NCBI Taxonomy" id="1302690"/>
    <lineage>
        <taxon>Bacteria</taxon>
        <taxon>Pseudomonadati</taxon>
        <taxon>Bacteroidota</taxon>
        <taxon>Chitinophagia</taxon>
        <taxon>Chitinophagales</taxon>
        <taxon>Chitinophagaceae</taxon>
        <taxon>Cnuella</taxon>
    </lineage>
</organism>
<feature type="transmembrane region" description="Helical" evidence="6">
    <location>
        <begin position="6"/>
        <end position="23"/>
    </location>
</feature>
<evidence type="ECO:0000256" key="3">
    <source>
        <dbReference type="ARBA" id="ARBA00022676"/>
    </source>
</evidence>
<gene>
    <name evidence="8" type="ORF">SAMN05444008_108106</name>
</gene>
<dbReference type="PANTHER" id="PTHR43646:SF2">
    <property type="entry name" value="GLYCOSYLTRANSFERASE 2-LIKE DOMAIN-CONTAINING PROTEIN"/>
    <property type="match status" value="1"/>
</dbReference>
<dbReference type="GO" id="GO:0016757">
    <property type="term" value="F:glycosyltransferase activity"/>
    <property type="evidence" value="ECO:0007669"/>
    <property type="project" value="UniProtKB-KW"/>
</dbReference>
<keyword evidence="3" id="KW-0328">Glycosyltransferase</keyword>
<evidence type="ECO:0000313" key="9">
    <source>
        <dbReference type="Proteomes" id="UP000184368"/>
    </source>
</evidence>
<dbReference type="CDD" id="cd06423">
    <property type="entry name" value="CESA_like"/>
    <property type="match status" value="1"/>
</dbReference>
<dbReference type="AlphaFoldDB" id="A0A1M5BUP1"/>